<gene>
    <name evidence="3" type="ORF">Strvi_4702</name>
</gene>
<sequence>MSSQQQPGWNGAGQGGSAGYDPAPYQAQPPYQSYPDGPGAPGGYHHLQPMAMPGQVRAAQVLFFVMGGFGLLAMVLAVARGDAQAAGSISVTSLPAFLGLICALRFPRRKPNSRGTAIFLASLMLFIGFGTMGQGQPVGLVLCAVGVTIVILLSQRRSGHWFRRPVRP</sequence>
<dbReference type="eggNOG" id="ENOG5031XNX">
    <property type="taxonomic scope" value="Bacteria"/>
</dbReference>
<evidence type="ECO:0000313" key="3">
    <source>
        <dbReference type="EMBL" id="AEM84280.1"/>
    </source>
</evidence>
<dbReference type="HOGENOM" id="CLU_142209_0_0_11"/>
<dbReference type="Proteomes" id="UP000008703">
    <property type="component" value="Chromosome"/>
</dbReference>
<feature type="region of interest" description="Disordered" evidence="1">
    <location>
        <begin position="1"/>
        <end position="39"/>
    </location>
</feature>
<name>G2PFD7_STRV4</name>
<keyword evidence="4" id="KW-1185">Reference proteome</keyword>
<feature type="compositionally biased region" description="Low complexity" evidence="1">
    <location>
        <begin position="19"/>
        <end position="36"/>
    </location>
</feature>
<accession>G2PFD7</accession>
<reference evidence="3" key="1">
    <citation type="submission" date="2011-08" db="EMBL/GenBank/DDBJ databases">
        <title>Complete sequence of chromosome of Streptomyces violaceusniger Tu 4113.</title>
        <authorList>
            <consortium name="US DOE Joint Genome Institute"/>
            <person name="Lucas S."/>
            <person name="Han J."/>
            <person name="Lapidus A."/>
            <person name="Cheng J.-F."/>
            <person name="Goodwin L."/>
            <person name="Pitluck S."/>
            <person name="Peters L."/>
            <person name="Ivanova N."/>
            <person name="Daligault H."/>
            <person name="Detter J.C."/>
            <person name="Han C."/>
            <person name="Tapia R."/>
            <person name="Land M."/>
            <person name="Hauser L."/>
            <person name="Kyrpides N."/>
            <person name="Ivanova N."/>
            <person name="Pagani I."/>
            <person name="Hagen A."/>
            <person name="Katz L."/>
            <person name="Fiedler H.-P."/>
            <person name="Keasling J."/>
            <person name="Fortman J."/>
            <person name="Woyke T."/>
        </authorList>
    </citation>
    <scope>NUCLEOTIDE SEQUENCE [LARGE SCALE GENOMIC DNA]</scope>
    <source>
        <strain evidence="3">Tu 4113</strain>
    </source>
</reference>
<feature type="transmembrane region" description="Helical" evidence="2">
    <location>
        <begin position="116"/>
        <end position="132"/>
    </location>
</feature>
<proteinExistence type="predicted"/>
<evidence type="ECO:0000256" key="1">
    <source>
        <dbReference type="SAM" id="MobiDB-lite"/>
    </source>
</evidence>
<keyword evidence="2" id="KW-1133">Transmembrane helix</keyword>
<evidence type="ECO:0000313" key="4">
    <source>
        <dbReference type="Proteomes" id="UP000008703"/>
    </source>
</evidence>
<dbReference type="KEGG" id="svl:Strvi_4702"/>
<protein>
    <submittedName>
        <fullName evidence="3">Uncharacterized protein</fullName>
    </submittedName>
</protein>
<feature type="transmembrane region" description="Helical" evidence="2">
    <location>
        <begin position="85"/>
        <end position="104"/>
    </location>
</feature>
<organism evidence="3 4">
    <name type="scientific">Streptomyces violaceusniger (strain Tu 4113)</name>
    <dbReference type="NCBI Taxonomy" id="653045"/>
    <lineage>
        <taxon>Bacteria</taxon>
        <taxon>Bacillati</taxon>
        <taxon>Actinomycetota</taxon>
        <taxon>Actinomycetes</taxon>
        <taxon>Kitasatosporales</taxon>
        <taxon>Streptomycetaceae</taxon>
        <taxon>Streptomyces</taxon>
        <taxon>Streptomyces violaceusniger group</taxon>
    </lineage>
</organism>
<dbReference type="EMBL" id="CP002994">
    <property type="protein sequence ID" value="AEM84280.1"/>
    <property type="molecule type" value="Genomic_DNA"/>
</dbReference>
<evidence type="ECO:0000256" key="2">
    <source>
        <dbReference type="SAM" id="Phobius"/>
    </source>
</evidence>
<keyword evidence="2" id="KW-0472">Membrane</keyword>
<feature type="transmembrane region" description="Helical" evidence="2">
    <location>
        <begin position="58"/>
        <end position="79"/>
    </location>
</feature>
<feature type="transmembrane region" description="Helical" evidence="2">
    <location>
        <begin position="138"/>
        <end position="154"/>
    </location>
</feature>
<keyword evidence="2" id="KW-0812">Transmembrane</keyword>
<dbReference type="AlphaFoldDB" id="G2PFD7"/>